<dbReference type="FunFam" id="3.40.50.300:FF:000012">
    <property type="entry name" value="Transitional endoplasmic reticulum ATPase"/>
    <property type="match status" value="1"/>
</dbReference>
<comment type="similarity">
    <text evidence="1">Belongs to the AAA ATPase family. CDC48 subfamily.</text>
</comment>
<protein>
    <recommendedName>
        <fullName evidence="8">AAA family ATPase</fullName>
    </recommendedName>
</protein>
<dbReference type="EMBL" id="LAZR01001773">
    <property type="protein sequence ID" value="KKN39274.1"/>
    <property type="molecule type" value="Genomic_DNA"/>
</dbReference>
<dbReference type="SUPFAM" id="SSF52540">
    <property type="entry name" value="P-loop containing nucleoside triphosphate hydrolases"/>
    <property type="match status" value="2"/>
</dbReference>
<dbReference type="FunFam" id="2.40.40.20:FF:000007">
    <property type="entry name" value="AAA family ATPase"/>
    <property type="match status" value="1"/>
</dbReference>
<feature type="domain" description="AAA+ ATPase" evidence="5">
    <location>
        <begin position="241"/>
        <end position="377"/>
    </location>
</feature>
<dbReference type="Gene3D" id="3.40.50.300">
    <property type="entry name" value="P-loop containing nucleotide triphosphate hydrolases"/>
    <property type="match status" value="2"/>
</dbReference>
<dbReference type="GO" id="GO:0005737">
    <property type="term" value="C:cytoplasm"/>
    <property type="evidence" value="ECO:0007669"/>
    <property type="project" value="UniProtKB-ARBA"/>
</dbReference>
<dbReference type="SMART" id="SM00382">
    <property type="entry name" value="AAA"/>
    <property type="match status" value="2"/>
</dbReference>
<keyword evidence="2" id="KW-0677">Repeat</keyword>
<dbReference type="InterPro" id="IPR005938">
    <property type="entry name" value="AAA_ATPase_CDC48"/>
</dbReference>
<dbReference type="PANTHER" id="PTHR23077:SF171">
    <property type="entry name" value="NUCLEAR VALOSIN-CONTAINING PROTEIN-LIKE"/>
    <property type="match status" value="1"/>
</dbReference>
<proteinExistence type="inferred from homology"/>
<evidence type="ECO:0000256" key="2">
    <source>
        <dbReference type="ARBA" id="ARBA00022737"/>
    </source>
</evidence>
<dbReference type="Gene3D" id="3.10.330.10">
    <property type="match status" value="1"/>
</dbReference>
<dbReference type="InterPro" id="IPR004201">
    <property type="entry name" value="Cdc48_dom2"/>
</dbReference>
<gene>
    <name evidence="7" type="ORF">LCGC14_0745030</name>
</gene>
<dbReference type="FunFam" id="1.10.8.60:FF:000057">
    <property type="entry name" value="AAA family ATPase, CDC48 subfamily"/>
    <property type="match status" value="1"/>
</dbReference>
<evidence type="ECO:0000313" key="7">
    <source>
        <dbReference type="EMBL" id="KKN39274.1"/>
    </source>
</evidence>
<dbReference type="InterPro" id="IPR050168">
    <property type="entry name" value="AAA_ATPase_domain"/>
</dbReference>
<feature type="domain" description="AAA+ ATPase" evidence="5">
    <location>
        <begin position="513"/>
        <end position="650"/>
    </location>
</feature>
<dbReference type="InterPro" id="IPR003959">
    <property type="entry name" value="ATPase_AAA_core"/>
</dbReference>
<evidence type="ECO:0000256" key="3">
    <source>
        <dbReference type="ARBA" id="ARBA00022741"/>
    </source>
</evidence>
<dbReference type="InterPro" id="IPR003338">
    <property type="entry name" value="CDC4_N-term_subdom"/>
</dbReference>
<dbReference type="Pfam" id="PF17862">
    <property type="entry name" value="AAA_lid_3"/>
    <property type="match status" value="2"/>
</dbReference>
<dbReference type="InterPro" id="IPR029067">
    <property type="entry name" value="CDC48_domain_2-like_sf"/>
</dbReference>
<evidence type="ECO:0000259" key="5">
    <source>
        <dbReference type="SMART" id="SM00382"/>
    </source>
</evidence>
<evidence type="ECO:0000256" key="1">
    <source>
        <dbReference type="ARBA" id="ARBA00009833"/>
    </source>
</evidence>
<dbReference type="InterPro" id="IPR027417">
    <property type="entry name" value="P-loop_NTPase"/>
</dbReference>
<dbReference type="AlphaFoldDB" id="A0A0F9Q9W5"/>
<dbReference type="GO" id="GO:0016887">
    <property type="term" value="F:ATP hydrolysis activity"/>
    <property type="evidence" value="ECO:0007669"/>
    <property type="project" value="InterPro"/>
</dbReference>
<dbReference type="FunFam" id="1.10.8.60:FF:000038">
    <property type="entry name" value="spermatogenesis-associated protein 5-like protein 1"/>
    <property type="match status" value="1"/>
</dbReference>
<reference evidence="7" key="1">
    <citation type="journal article" date="2015" name="Nature">
        <title>Complex archaea that bridge the gap between prokaryotes and eukaryotes.</title>
        <authorList>
            <person name="Spang A."/>
            <person name="Saw J.H."/>
            <person name="Jorgensen S.L."/>
            <person name="Zaremba-Niedzwiedzka K."/>
            <person name="Martijn J."/>
            <person name="Lind A.E."/>
            <person name="van Eijk R."/>
            <person name="Schleper C."/>
            <person name="Guy L."/>
            <person name="Ettema T.J."/>
        </authorList>
    </citation>
    <scope>NUCLEOTIDE SEQUENCE</scope>
</reference>
<keyword evidence="4" id="KW-0067">ATP-binding</keyword>
<feature type="domain" description="CDC48 N-terminal subdomain" evidence="6">
    <location>
        <begin position="9"/>
        <end position="92"/>
    </location>
</feature>
<evidence type="ECO:0000259" key="6">
    <source>
        <dbReference type="SMART" id="SM01073"/>
    </source>
</evidence>
<evidence type="ECO:0000256" key="4">
    <source>
        <dbReference type="ARBA" id="ARBA00022840"/>
    </source>
</evidence>
<dbReference type="SMART" id="SM01073">
    <property type="entry name" value="CDC48_N"/>
    <property type="match status" value="1"/>
</dbReference>
<dbReference type="InterPro" id="IPR003593">
    <property type="entry name" value="AAA+_ATPase"/>
</dbReference>
<dbReference type="Gene3D" id="2.40.40.20">
    <property type="match status" value="1"/>
</dbReference>
<dbReference type="NCBIfam" id="TIGR01243">
    <property type="entry name" value="CDC48"/>
    <property type="match status" value="1"/>
</dbReference>
<organism evidence="7">
    <name type="scientific">marine sediment metagenome</name>
    <dbReference type="NCBI Taxonomy" id="412755"/>
    <lineage>
        <taxon>unclassified sequences</taxon>
        <taxon>metagenomes</taxon>
        <taxon>ecological metagenomes</taxon>
    </lineage>
</organism>
<sequence>MSIEKKLIKLRIERLEKARSGRSLCYIDQDIMIDLAFNTGDIIEIRGKKKTTGIAVSSVNDRGKGIIRLDGLQRLNAGATIGEFVTVQLAEVYIATEIVLTPTRANIDLKRQAEAIKGKLIDKPVVIGDIVDILGTFIQKQDKDNPMSDIMKMFQFGGKKRPTLGTLRLIVENLKPADKVVKITRNTIIKVNKRVAVLNVSGGVVTYDDVGGLTEEIQRIREMVELPLKHPELFHRLNIDPPKGVLFYGPSGTGKTLMAKAVSQESNANFIIINGPEIMSKFYGASEGRLREIFSEAEENAPSIIFIDEIDSIAPKRVDTSGEVERRVVSQLLSLMDGLRGRGEIICVGATNRINTIDEALRRPGRFDREIEFGVPNVKGRKEIFQIHTRGMPLEDDINLDNYAEITHGFVGADIMAISREAAMFSLRRILPKINLDEPIPSEVIQELTITDEDFAKAINLIEPSAMREFFVEIPDVAWEDIGGLEEIKQELKEAVEWPLKYPKLFEKAGIRPLNGILLFGPPGCGKTLLAKAIATESQSNFISIKGPEIYSKWVGESERAVREIFRKARQAAPSIIYFDEIDSISAGRGSSEGTHTFASIVNQILVEMDGIENRKGVVIIASTNRPDIVDPAFLRPGRFDRLIFVEAPDYEARLKILEVHTKEMPLAENVSIKKLAHTTEGYSGADLENVCREAGMQAIREKMENLKKIENKHFEFALSKIKSTLPRTVIERYENMAKQITESRNIKDSKADLYR</sequence>
<dbReference type="SUPFAM" id="SSF54585">
    <property type="entry name" value="Cdc48 domain 2-like"/>
    <property type="match status" value="1"/>
</dbReference>
<accession>A0A0F9Q9W5</accession>
<dbReference type="CDD" id="cd19511">
    <property type="entry name" value="RecA-like_CDC48_r2-like"/>
    <property type="match status" value="1"/>
</dbReference>
<dbReference type="InterPro" id="IPR009010">
    <property type="entry name" value="Asp_de-COase-like_dom_sf"/>
</dbReference>
<dbReference type="Pfam" id="PF02933">
    <property type="entry name" value="CDC48_2"/>
    <property type="match status" value="1"/>
</dbReference>
<comment type="caution">
    <text evidence="7">The sequence shown here is derived from an EMBL/GenBank/DDBJ whole genome shotgun (WGS) entry which is preliminary data.</text>
</comment>
<dbReference type="PANTHER" id="PTHR23077">
    <property type="entry name" value="AAA-FAMILY ATPASE"/>
    <property type="match status" value="1"/>
</dbReference>
<dbReference type="SUPFAM" id="SSF50692">
    <property type="entry name" value="ADC-like"/>
    <property type="match status" value="1"/>
</dbReference>
<dbReference type="GO" id="GO:0005524">
    <property type="term" value="F:ATP binding"/>
    <property type="evidence" value="ECO:0007669"/>
    <property type="project" value="UniProtKB-KW"/>
</dbReference>
<dbReference type="InterPro" id="IPR041569">
    <property type="entry name" value="AAA_lid_3"/>
</dbReference>
<keyword evidence="3" id="KW-0547">Nucleotide-binding</keyword>
<dbReference type="FunFam" id="3.40.50.300:FF:000018">
    <property type="entry name" value="Cell division control 48"/>
    <property type="match status" value="1"/>
</dbReference>
<dbReference type="Gene3D" id="1.10.8.60">
    <property type="match status" value="2"/>
</dbReference>
<dbReference type="Pfam" id="PF00004">
    <property type="entry name" value="AAA"/>
    <property type="match status" value="2"/>
</dbReference>
<dbReference type="Pfam" id="PF02359">
    <property type="entry name" value="CDC48_N"/>
    <property type="match status" value="1"/>
</dbReference>
<evidence type="ECO:0008006" key="8">
    <source>
        <dbReference type="Google" id="ProtNLM"/>
    </source>
</evidence>
<name>A0A0F9Q9W5_9ZZZZ</name>